<feature type="signal peptide" evidence="1">
    <location>
        <begin position="1"/>
        <end position="20"/>
    </location>
</feature>
<dbReference type="Gene3D" id="3.40.190.10">
    <property type="entry name" value="Periplasmic binding protein-like II"/>
    <property type="match status" value="1"/>
</dbReference>
<evidence type="ECO:0000313" key="2">
    <source>
        <dbReference type="EMBL" id="CDF58808.1"/>
    </source>
</evidence>
<dbReference type="Proteomes" id="UP000014923">
    <property type="component" value="Unassembled WGS sequence"/>
</dbReference>
<protein>
    <submittedName>
        <fullName evidence="2">Probable sugar ABC transporter, substrate-binding protein</fullName>
    </submittedName>
</protein>
<dbReference type="SUPFAM" id="SSF53850">
    <property type="entry name" value="Periplasmic binding protein-like II"/>
    <property type="match status" value="1"/>
</dbReference>
<dbReference type="InterPro" id="IPR006059">
    <property type="entry name" value="SBP"/>
</dbReference>
<dbReference type="PANTHER" id="PTHR43649">
    <property type="entry name" value="ARABINOSE-BINDING PROTEIN-RELATED"/>
    <property type="match status" value="1"/>
</dbReference>
<dbReference type="HOGENOM" id="CLU_031285_2_4_9"/>
<dbReference type="InterPro" id="IPR050490">
    <property type="entry name" value="Bact_solute-bd_prot1"/>
</dbReference>
<dbReference type="PROSITE" id="PS51257">
    <property type="entry name" value="PROKAR_LIPOPROTEIN"/>
    <property type="match status" value="1"/>
</dbReference>
<dbReference type="EMBL" id="CAVN010000100">
    <property type="protein sequence ID" value="CDF58808.1"/>
    <property type="molecule type" value="Genomic_DNA"/>
</dbReference>
<proteinExistence type="predicted"/>
<feature type="chain" id="PRO_5004443611" evidence="1">
    <location>
        <begin position="21"/>
        <end position="426"/>
    </location>
</feature>
<dbReference type="RefSeq" id="WP_018663573.1">
    <property type="nucleotide sequence ID" value="NZ_HF952018.1"/>
</dbReference>
<evidence type="ECO:0000256" key="1">
    <source>
        <dbReference type="SAM" id="SignalP"/>
    </source>
</evidence>
<organism evidence="2 3">
    <name type="scientific">Thermobrachium celere DSM 8682</name>
    <dbReference type="NCBI Taxonomy" id="941824"/>
    <lineage>
        <taxon>Bacteria</taxon>
        <taxon>Bacillati</taxon>
        <taxon>Bacillota</taxon>
        <taxon>Clostridia</taxon>
        <taxon>Eubacteriales</taxon>
        <taxon>Clostridiaceae</taxon>
        <taxon>Thermobrachium</taxon>
    </lineage>
</organism>
<sequence>MKLKKFLSAALVVAMTFSFASCGKKNQQTSAPANQPTKITVWSWSTAAKSLKVAAENYKKNHPNVEIEVVEMGTNDVYDKLTVGFASNEGLPDVVSIEDDHFKSFISKFPQAFADVTDAISSEKGNFLNSKIENLTVDGKIYGFPWDAAPSAMFYRIDIFEKAGVKPEEIKTWDDYIEAGKKVVKATGQKMIPISVGTDDGIYRELLNQLGTFYFDKDGKPVLNSEASLKAMGLIKKMYDEGLVYNNDSWDSLITATKNGTIASVPFGVWYVGSIMDQMPELKGKWGIMRMPAFEKGGNTAACLGGSNLMVTNASKNKDIAIDFAKFAMTDKETQLTMFKQYGLFPSYTPLYSESVFDEPSEFFANQKIWKLFADVAKEIPPINFTNHFAETKELVVNAMAKTTLKGADLKTTMDELQKQVEERIK</sequence>
<accession>R7RU04</accession>
<keyword evidence="3" id="KW-1185">Reference proteome</keyword>
<dbReference type="CDD" id="cd13585">
    <property type="entry name" value="PBP2_TMBP_like"/>
    <property type="match status" value="1"/>
</dbReference>
<reference evidence="2" key="1">
    <citation type="submission" date="2013-03" db="EMBL/GenBank/DDBJ databases">
        <title>Draft genome sequence of the hydrogen-ethanol-producing anaerobic alkalithermophilic Caloramator celere.</title>
        <authorList>
            <person name="Ciranna A."/>
            <person name="Larjo A."/>
            <person name="Kivisto A."/>
            <person name="Santala V."/>
            <person name="Roos C."/>
            <person name="Karp M."/>
        </authorList>
    </citation>
    <scope>NUCLEOTIDE SEQUENCE [LARGE SCALE GENOMIC DNA]</scope>
    <source>
        <strain evidence="2">DSM 8682</strain>
    </source>
</reference>
<comment type="caution">
    <text evidence="2">The sequence shown here is derived from an EMBL/GenBank/DDBJ whole genome shotgun (WGS) entry which is preliminary data.</text>
</comment>
<dbReference type="AlphaFoldDB" id="R7RU04"/>
<dbReference type="OrthoDB" id="9768630at2"/>
<name>R7RU04_9CLOT</name>
<dbReference type="Pfam" id="PF01547">
    <property type="entry name" value="SBP_bac_1"/>
    <property type="match status" value="1"/>
</dbReference>
<keyword evidence="1" id="KW-0732">Signal</keyword>
<gene>
    <name evidence="2" type="ORF">TCEL_01027</name>
</gene>
<dbReference type="eggNOG" id="COG1653">
    <property type="taxonomic scope" value="Bacteria"/>
</dbReference>
<dbReference type="PANTHER" id="PTHR43649:SF12">
    <property type="entry name" value="DIACETYLCHITOBIOSE BINDING PROTEIN DASA"/>
    <property type="match status" value="1"/>
</dbReference>
<evidence type="ECO:0000313" key="3">
    <source>
        <dbReference type="Proteomes" id="UP000014923"/>
    </source>
</evidence>